<keyword evidence="2" id="KW-1185">Reference proteome</keyword>
<sequence>MATGHPSSEGGKDRKRSKTRVAAEAVALLFHKDVLVDGDRCSVLLRMPGSQELLMPAEAGSVASVSAEVLRRICDIP</sequence>
<comment type="caution">
    <text evidence="1">The sequence shown here is derived from an EMBL/GenBank/DDBJ whole genome shotgun (WGS) entry which is preliminary data.</text>
</comment>
<evidence type="ECO:0000313" key="2">
    <source>
        <dbReference type="Proteomes" id="UP001642464"/>
    </source>
</evidence>
<reference evidence="1 2" key="1">
    <citation type="submission" date="2024-02" db="EMBL/GenBank/DDBJ databases">
        <authorList>
            <person name="Chen Y."/>
            <person name="Shah S."/>
            <person name="Dougan E. K."/>
            <person name="Thang M."/>
            <person name="Chan C."/>
        </authorList>
    </citation>
    <scope>NUCLEOTIDE SEQUENCE [LARGE SCALE GENOMIC DNA]</scope>
</reference>
<organism evidence="1 2">
    <name type="scientific">Durusdinium trenchii</name>
    <dbReference type="NCBI Taxonomy" id="1381693"/>
    <lineage>
        <taxon>Eukaryota</taxon>
        <taxon>Sar</taxon>
        <taxon>Alveolata</taxon>
        <taxon>Dinophyceae</taxon>
        <taxon>Suessiales</taxon>
        <taxon>Symbiodiniaceae</taxon>
        <taxon>Durusdinium</taxon>
    </lineage>
</organism>
<evidence type="ECO:0000313" key="1">
    <source>
        <dbReference type="EMBL" id="CAK9008949.1"/>
    </source>
</evidence>
<proteinExistence type="predicted"/>
<accession>A0ABP0J405</accession>
<protein>
    <submittedName>
        <fullName evidence="1">Uncharacterized protein</fullName>
    </submittedName>
</protein>
<gene>
    <name evidence="1" type="ORF">SCF082_LOCUS10092</name>
</gene>
<name>A0ABP0J405_9DINO</name>
<dbReference type="Proteomes" id="UP001642464">
    <property type="component" value="Unassembled WGS sequence"/>
</dbReference>
<feature type="non-terminal residue" evidence="1">
    <location>
        <position position="77"/>
    </location>
</feature>
<dbReference type="EMBL" id="CAXAMM010005869">
    <property type="protein sequence ID" value="CAK9008949.1"/>
    <property type="molecule type" value="Genomic_DNA"/>
</dbReference>